<dbReference type="GO" id="GO:0045892">
    <property type="term" value="P:negative regulation of DNA-templated transcription"/>
    <property type="evidence" value="ECO:0007669"/>
    <property type="project" value="TreeGrafter"/>
</dbReference>
<dbReference type="PANTHER" id="PTHR34824:SF1">
    <property type="entry name" value="HEAT-INDUCIBLE TRANSCRIPTION REPRESSOR HRCA"/>
    <property type="match status" value="1"/>
</dbReference>
<proteinExistence type="predicted"/>
<evidence type="ECO:0000313" key="7">
    <source>
        <dbReference type="Proteomes" id="UP000176300"/>
    </source>
</evidence>
<dbReference type="Gene3D" id="1.10.10.10">
    <property type="entry name" value="Winged helix-like DNA-binding domain superfamily/Winged helix DNA-binding domain"/>
    <property type="match status" value="1"/>
</dbReference>
<dbReference type="Gene3D" id="3.30.450.40">
    <property type="match status" value="1"/>
</dbReference>
<reference evidence="6 7" key="1">
    <citation type="journal article" date="2016" name="Nat. Commun.">
        <title>Thousands of microbial genomes shed light on interconnected biogeochemical processes in an aquifer system.</title>
        <authorList>
            <person name="Anantharaman K."/>
            <person name="Brown C.T."/>
            <person name="Hug L.A."/>
            <person name="Sharon I."/>
            <person name="Castelle C.J."/>
            <person name="Probst A.J."/>
            <person name="Thomas B.C."/>
            <person name="Singh A."/>
            <person name="Wilkins M.J."/>
            <person name="Karaoz U."/>
            <person name="Brodie E.L."/>
            <person name="Williams K.H."/>
            <person name="Hubbard S.S."/>
            <person name="Banfield J.F."/>
        </authorList>
    </citation>
    <scope>NUCLEOTIDE SEQUENCE [LARGE SCALE GENOMIC DNA]</scope>
</reference>
<keyword evidence="3" id="KW-0346">Stress response</keyword>
<dbReference type="AlphaFoldDB" id="A0A1F6NEI9"/>
<comment type="caution">
    <text evidence="6">The sequence shown here is derived from an EMBL/GenBank/DDBJ whole genome shotgun (WGS) entry which is preliminary data.</text>
</comment>
<sequence>MENRKDKLLQLIIENYLETADPVGSKFLIESADLELSGATVRNEMRELEEEGFLSHPHTSAGRIPTEKGYDYYIGKIMKVYKPDNKIKNELGKIAKEDEDVLKKIAKQVAEYLDNSVIFASDLNSIYYTGISNLFSQPEFRDYAHTVSVSAIFDECEDRMESLYEAIGSDVEILVGKNNPFGNTCGIVAIKMGETGLFAVLGPMRMDYSKTVGILKLIKEII</sequence>
<evidence type="ECO:0000256" key="3">
    <source>
        <dbReference type="ARBA" id="ARBA00023016"/>
    </source>
</evidence>
<dbReference type="InterPro" id="IPR021153">
    <property type="entry name" value="HrcA_C"/>
</dbReference>
<keyword evidence="4" id="KW-0804">Transcription</keyword>
<dbReference type="InterPro" id="IPR036390">
    <property type="entry name" value="WH_DNA-bd_sf"/>
</dbReference>
<dbReference type="Pfam" id="PF01628">
    <property type="entry name" value="HrcA"/>
    <property type="match status" value="1"/>
</dbReference>
<keyword evidence="1" id="KW-0678">Repressor</keyword>
<dbReference type="Proteomes" id="UP000176300">
    <property type="component" value="Unassembled WGS sequence"/>
</dbReference>
<dbReference type="PANTHER" id="PTHR34824">
    <property type="entry name" value="HEAT-INDUCIBLE TRANSCRIPTION REPRESSOR HRCA"/>
    <property type="match status" value="1"/>
</dbReference>
<dbReference type="SUPFAM" id="SSF46785">
    <property type="entry name" value="Winged helix' DNA-binding domain"/>
    <property type="match status" value="1"/>
</dbReference>
<gene>
    <name evidence="6" type="ORF">A2373_01805</name>
</gene>
<organism evidence="6 7">
    <name type="scientific">Candidatus Magasanikbacteria bacterium RIFOXYB1_FULL_40_15</name>
    <dbReference type="NCBI Taxonomy" id="1798697"/>
    <lineage>
        <taxon>Bacteria</taxon>
        <taxon>Candidatus Magasanikiibacteriota</taxon>
    </lineage>
</organism>
<evidence type="ECO:0000256" key="2">
    <source>
        <dbReference type="ARBA" id="ARBA00023015"/>
    </source>
</evidence>
<evidence type="ECO:0000259" key="5">
    <source>
        <dbReference type="Pfam" id="PF01628"/>
    </source>
</evidence>
<dbReference type="SUPFAM" id="SSF55781">
    <property type="entry name" value="GAF domain-like"/>
    <property type="match status" value="1"/>
</dbReference>
<accession>A0A1F6NEI9</accession>
<dbReference type="InterPro" id="IPR036388">
    <property type="entry name" value="WH-like_DNA-bd_sf"/>
</dbReference>
<evidence type="ECO:0000256" key="4">
    <source>
        <dbReference type="ARBA" id="ARBA00023163"/>
    </source>
</evidence>
<name>A0A1F6NEI9_9BACT</name>
<dbReference type="InterPro" id="IPR029016">
    <property type="entry name" value="GAF-like_dom_sf"/>
</dbReference>
<feature type="domain" description="Heat-inducible transcription repressor HrcA C-terminal" evidence="5">
    <location>
        <begin position="86"/>
        <end position="212"/>
    </location>
</feature>
<keyword evidence="2" id="KW-0805">Transcription regulation</keyword>
<evidence type="ECO:0000313" key="6">
    <source>
        <dbReference type="EMBL" id="OGH82113.1"/>
    </source>
</evidence>
<dbReference type="InterPro" id="IPR002571">
    <property type="entry name" value="HrcA"/>
</dbReference>
<dbReference type="GO" id="GO:0003677">
    <property type="term" value="F:DNA binding"/>
    <property type="evidence" value="ECO:0007669"/>
    <property type="project" value="InterPro"/>
</dbReference>
<protein>
    <recommendedName>
        <fullName evidence="5">Heat-inducible transcription repressor HrcA C-terminal domain-containing protein</fullName>
    </recommendedName>
</protein>
<dbReference type="STRING" id="1798697.A2373_01805"/>
<dbReference type="EMBL" id="MFQS01000050">
    <property type="protein sequence ID" value="OGH82113.1"/>
    <property type="molecule type" value="Genomic_DNA"/>
</dbReference>
<evidence type="ECO:0000256" key="1">
    <source>
        <dbReference type="ARBA" id="ARBA00022491"/>
    </source>
</evidence>